<dbReference type="OrthoDB" id="5565328at2759"/>
<dbReference type="GO" id="GO:0051301">
    <property type="term" value="P:cell division"/>
    <property type="evidence" value="ECO:0007669"/>
    <property type="project" value="UniProtKB-KW"/>
</dbReference>
<dbReference type="GO" id="GO:0007059">
    <property type="term" value="P:chromosome segregation"/>
    <property type="evidence" value="ECO:0007669"/>
    <property type="project" value="UniProtKB-KW"/>
</dbReference>
<gene>
    <name evidence="8" type="ORF">CISG_05993</name>
</gene>
<accession>A0A0J8QWX9</accession>
<dbReference type="PANTHER" id="PTHR21394">
    <property type="entry name" value="MAU2 CHROMATID COHESION FACTOR HOMOLOG"/>
    <property type="match status" value="1"/>
</dbReference>
<evidence type="ECO:0000256" key="3">
    <source>
        <dbReference type="ARBA" id="ARBA00022618"/>
    </source>
</evidence>
<keyword evidence="4" id="KW-0498">Mitosis</keyword>
<keyword evidence="5" id="KW-0159">Chromosome partition</keyword>
<dbReference type="Proteomes" id="UP000054559">
    <property type="component" value="Unassembled WGS sequence"/>
</dbReference>
<keyword evidence="3" id="KW-0132">Cell division</keyword>
<evidence type="ECO:0000256" key="6">
    <source>
        <dbReference type="ARBA" id="ARBA00023242"/>
    </source>
</evidence>
<name>A0A0J8QWX9_COCIT</name>
<dbReference type="EMBL" id="DS268150">
    <property type="protein sequence ID" value="KMU76951.1"/>
    <property type="molecule type" value="Genomic_DNA"/>
</dbReference>
<sequence length="530" mass="58997">MKAVDGIIRDVEAYCHTAWEYAFRFLRVTLSLSSPSHQDFVAALHNLQKIASIANRVRDRAVVVASATIEALVHLQQSSSGDSIEQAQRAIAIARSHQLNENVADVPHISTMIQIIDICCSVLEYNIGQASQKLQILQKNMDQNINNPLWQDDGSFSIPLSREAVKNSVVEFGDILQAENGKMVLVLNWLPELDLYALCYFLSSVTLSAKNSQDGHKAEKYLQEGLRMIRGSFESPQEVSESLMFASARLHWRRLLYCHMLLQQIFLACARTDWQLANRTLKEVQSASAELGDGSHETIYCLIQYAAGVISQATGDLTKALAIFEQPIFYLSQSVNKLSRNDPRRDTAILAGLNCVLIHRDPSRPSYSDAAKTLSALDPFCQNSPNRYVQAAYSLISATIQTESTMQTKRNLHQSLQAATAICNSQVTCLALTFMSWKYFRGVVGEQSEKSAMAAKAMARKTDDKLWISVTDELLAETLDRQGKASEAVALRQKADNDLAKLPPVLTKTDKQRPGQYGSTTEMKMKAVRI</sequence>
<proteinExistence type="inferred from homology"/>
<evidence type="ECO:0000256" key="1">
    <source>
        <dbReference type="ARBA" id="ARBA00004123"/>
    </source>
</evidence>
<evidence type="ECO:0000256" key="7">
    <source>
        <dbReference type="ARBA" id="ARBA00023306"/>
    </source>
</evidence>
<evidence type="ECO:0000256" key="2">
    <source>
        <dbReference type="ARBA" id="ARBA00008585"/>
    </source>
</evidence>
<evidence type="ECO:0000313" key="8">
    <source>
        <dbReference type="EMBL" id="KMU76951.1"/>
    </source>
</evidence>
<reference evidence="9" key="1">
    <citation type="journal article" date="2010" name="Genome Res.">
        <title>Population genomic sequencing of Coccidioides fungi reveals recent hybridization and transposon control.</title>
        <authorList>
            <person name="Neafsey D.E."/>
            <person name="Barker B.M."/>
            <person name="Sharpton T.J."/>
            <person name="Stajich J.E."/>
            <person name="Park D.J."/>
            <person name="Whiston E."/>
            <person name="Hung C.-Y."/>
            <person name="McMahan C."/>
            <person name="White J."/>
            <person name="Sykes S."/>
            <person name="Heiman D."/>
            <person name="Young S."/>
            <person name="Zeng Q."/>
            <person name="Abouelleil A."/>
            <person name="Aftuck L."/>
            <person name="Bessette D."/>
            <person name="Brown A."/>
            <person name="FitzGerald M."/>
            <person name="Lui A."/>
            <person name="Macdonald J.P."/>
            <person name="Priest M."/>
            <person name="Orbach M.J."/>
            <person name="Galgiani J.N."/>
            <person name="Kirkland T.N."/>
            <person name="Cole G.T."/>
            <person name="Birren B.W."/>
            <person name="Henn M.R."/>
            <person name="Taylor J.W."/>
            <person name="Rounsley S.D."/>
        </authorList>
    </citation>
    <scope>NUCLEOTIDE SEQUENCE [LARGE SCALE GENOMIC DNA]</scope>
    <source>
        <strain evidence="9">RMSCC 3703</strain>
    </source>
</reference>
<dbReference type="Pfam" id="PF10345">
    <property type="entry name" value="Cohesin_load"/>
    <property type="match status" value="1"/>
</dbReference>
<dbReference type="GO" id="GO:0005634">
    <property type="term" value="C:nucleus"/>
    <property type="evidence" value="ECO:0007669"/>
    <property type="project" value="UniProtKB-SubCell"/>
</dbReference>
<evidence type="ECO:0000256" key="5">
    <source>
        <dbReference type="ARBA" id="ARBA00022829"/>
    </source>
</evidence>
<keyword evidence="7" id="KW-0131">Cell cycle</keyword>
<dbReference type="AlphaFoldDB" id="A0A0J8QWX9"/>
<comment type="subcellular location">
    <subcellularLocation>
        <location evidence="1">Nucleus</location>
    </subcellularLocation>
</comment>
<protein>
    <recommendedName>
        <fullName evidence="10">Cohesin loading factor</fullName>
    </recommendedName>
</protein>
<keyword evidence="6" id="KW-0539">Nucleus</keyword>
<dbReference type="GO" id="GO:0007064">
    <property type="term" value="P:mitotic sister chromatid cohesion"/>
    <property type="evidence" value="ECO:0007669"/>
    <property type="project" value="InterPro"/>
</dbReference>
<organism evidence="8 9">
    <name type="scientific">Coccidioides immitis RMSCC 3703</name>
    <dbReference type="NCBI Taxonomy" id="454286"/>
    <lineage>
        <taxon>Eukaryota</taxon>
        <taxon>Fungi</taxon>
        <taxon>Dikarya</taxon>
        <taxon>Ascomycota</taxon>
        <taxon>Pezizomycotina</taxon>
        <taxon>Eurotiomycetes</taxon>
        <taxon>Eurotiomycetidae</taxon>
        <taxon>Onygenales</taxon>
        <taxon>Onygenaceae</taxon>
        <taxon>Coccidioides</taxon>
    </lineage>
</organism>
<dbReference type="STRING" id="454286.A0A0J8QWX9"/>
<evidence type="ECO:0008006" key="10">
    <source>
        <dbReference type="Google" id="ProtNLM"/>
    </source>
</evidence>
<comment type="similarity">
    <text evidence="2">Belongs to the SCC4/mau-2 family.</text>
</comment>
<dbReference type="InterPro" id="IPR019440">
    <property type="entry name" value="MAU2"/>
</dbReference>
<evidence type="ECO:0000313" key="9">
    <source>
        <dbReference type="Proteomes" id="UP000054559"/>
    </source>
</evidence>
<evidence type="ECO:0000256" key="4">
    <source>
        <dbReference type="ARBA" id="ARBA00022776"/>
    </source>
</evidence>